<gene>
    <name evidence="1" type="ORF">BC938DRAFT_482861</name>
</gene>
<protein>
    <submittedName>
        <fullName evidence="1">Uncharacterized protein</fullName>
    </submittedName>
</protein>
<sequence>MAPVTLSLVILPKQGIDIIQTQRPNVCELFNLSGNGLGVVIGQIEVELLDAVLNSVPTSKTMTNADVTCHTEVFRFEDLVGGGIVEDGLGMDAGFMGEGAIARDVVVEGNLHVHGLGNEVLHIADRVQVILVHHVIFITNVHARQEATQGGDAVALANAQN</sequence>
<dbReference type="AlphaFoldDB" id="A0A433QD80"/>
<dbReference type="Proteomes" id="UP000274822">
    <property type="component" value="Unassembled WGS sequence"/>
</dbReference>
<evidence type="ECO:0000313" key="2">
    <source>
        <dbReference type="Proteomes" id="UP000274822"/>
    </source>
</evidence>
<comment type="caution">
    <text evidence="1">The sequence shown here is derived from an EMBL/GenBank/DDBJ whole genome shotgun (WGS) entry which is preliminary data.</text>
</comment>
<evidence type="ECO:0000313" key="1">
    <source>
        <dbReference type="EMBL" id="RUS27704.1"/>
    </source>
</evidence>
<reference evidence="1 2" key="1">
    <citation type="journal article" date="2018" name="New Phytol.">
        <title>Phylogenomics of Endogonaceae and evolution of mycorrhizas within Mucoromycota.</title>
        <authorList>
            <person name="Chang Y."/>
            <person name="Desiro A."/>
            <person name="Na H."/>
            <person name="Sandor L."/>
            <person name="Lipzen A."/>
            <person name="Clum A."/>
            <person name="Barry K."/>
            <person name="Grigoriev I.V."/>
            <person name="Martin F.M."/>
            <person name="Stajich J.E."/>
            <person name="Smith M.E."/>
            <person name="Bonito G."/>
            <person name="Spatafora J.W."/>
        </authorList>
    </citation>
    <scope>NUCLEOTIDE SEQUENCE [LARGE SCALE GENOMIC DNA]</scope>
    <source>
        <strain evidence="1 2">AD002</strain>
    </source>
</reference>
<name>A0A433QD80_9FUNG</name>
<accession>A0A433QD80</accession>
<keyword evidence="2" id="KW-1185">Reference proteome</keyword>
<dbReference type="EMBL" id="RBNJ01007940">
    <property type="protein sequence ID" value="RUS27704.1"/>
    <property type="molecule type" value="Genomic_DNA"/>
</dbReference>
<organism evidence="1 2">
    <name type="scientific">Jimgerdemannia flammicorona</name>
    <dbReference type="NCBI Taxonomy" id="994334"/>
    <lineage>
        <taxon>Eukaryota</taxon>
        <taxon>Fungi</taxon>
        <taxon>Fungi incertae sedis</taxon>
        <taxon>Mucoromycota</taxon>
        <taxon>Mucoromycotina</taxon>
        <taxon>Endogonomycetes</taxon>
        <taxon>Endogonales</taxon>
        <taxon>Endogonaceae</taxon>
        <taxon>Jimgerdemannia</taxon>
    </lineage>
</organism>
<proteinExistence type="predicted"/>